<protein>
    <recommendedName>
        <fullName evidence="1">HP0268 domain-containing protein</fullName>
    </recommendedName>
</protein>
<dbReference type="InterPro" id="IPR040748">
    <property type="entry name" value="HP0268"/>
</dbReference>
<reference evidence="2 3" key="1">
    <citation type="journal article" date="2003" name="Proc. Natl. Acad. Sci. U.S.A.">
        <title>Complete genome sequence and analysis of Wolinella succinogenes.</title>
        <authorList>
            <person name="Baar C."/>
            <person name="Eppinger M."/>
            <person name="Raddatz G."/>
            <person name="Simon JM."/>
            <person name="Lanz C."/>
            <person name="Klimmek O."/>
            <person name="Nandakumar R."/>
            <person name="Gross R."/>
            <person name="Rosinus A."/>
            <person name="Keller H."/>
            <person name="Jagtap P."/>
            <person name="Linke B."/>
            <person name="Meyer F."/>
            <person name="Lederer H."/>
            <person name="Schuster S.C."/>
        </authorList>
    </citation>
    <scope>NUCLEOTIDE SEQUENCE [LARGE SCALE GENOMIC DNA]</scope>
    <source>
        <strain evidence="3">ATCC 29543 / DSM 1740 / CCUG 13145 / JCM 31913 / LMG 7466 / NCTC 11488 / FDC 602W</strain>
    </source>
</reference>
<evidence type="ECO:0000259" key="1">
    <source>
        <dbReference type="Pfam" id="PF18618"/>
    </source>
</evidence>
<evidence type="ECO:0000313" key="3">
    <source>
        <dbReference type="Proteomes" id="UP000000422"/>
    </source>
</evidence>
<evidence type="ECO:0000313" key="2">
    <source>
        <dbReference type="EMBL" id="CAE10799.1"/>
    </source>
</evidence>
<dbReference type="Proteomes" id="UP000000422">
    <property type="component" value="Chromosome"/>
</dbReference>
<dbReference type="RefSeq" id="WP_011139582.1">
    <property type="nucleotide sequence ID" value="NC_005090.1"/>
</dbReference>
<dbReference type="eggNOG" id="ENOG5030470">
    <property type="taxonomic scope" value="Bacteria"/>
</dbReference>
<gene>
    <name evidence="2" type="ordered locus">WS1777</name>
</gene>
<organism evidence="3">
    <name type="scientific">Wolinella succinogenes (strain ATCC 29543 / DSM 1740 / CCUG 13145 / JCM 31913 / LMG 7466 / NCTC 11488 / FDC 602W)</name>
    <name type="common">Vibrio succinogenes</name>
    <dbReference type="NCBI Taxonomy" id="273121"/>
    <lineage>
        <taxon>Bacteria</taxon>
        <taxon>Pseudomonadati</taxon>
        <taxon>Campylobacterota</taxon>
        <taxon>Epsilonproteobacteria</taxon>
        <taxon>Campylobacterales</taxon>
        <taxon>Helicobacteraceae</taxon>
        <taxon>Wolinella</taxon>
    </lineage>
</organism>
<dbReference type="HOGENOM" id="CLU_173845_0_0_7"/>
<dbReference type="Pfam" id="PF18618">
    <property type="entry name" value="HP0268"/>
    <property type="match status" value="1"/>
</dbReference>
<feature type="domain" description="HP0268" evidence="1">
    <location>
        <begin position="1"/>
        <end position="80"/>
    </location>
</feature>
<name>Q7MR24_WOLSU</name>
<proteinExistence type="predicted"/>
<dbReference type="EMBL" id="BX571661">
    <property type="protein sequence ID" value="CAE10799.1"/>
    <property type="molecule type" value="Genomic_DNA"/>
</dbReference>
<keyword evidence="3" id="KW-1185">Reference proteome</keyword>
<sequence>MDIKLARTEIEGKPTKISVEKLEERLEAKGQKIFYFDKDNSHKDMMNLIDYFESKGRSVYFREIRYGLDESDYMYEVHII</sequence>
<accession>Q7MR24</accession>
<dbReference type="STRING" id="273121.WS1777"/>
<dbReference type="KEGG" id="wsu:WS1777"/>
<dbReference type="AlphaFoldDB" id="Q7MR24"/>